<dbReference type="Proteomes" id="UP001447842">
    <property type="component" value="Chromosome"/>
</dbReference>
<dbReference type="SUPFAM" id="SSF54909">
    <property type="entry name" value="Dimeric alpha+beta barrel"/>
    <property type="match status" value="1"/>
</dbReference>
<name>A0ABZ3H6G8_9BACT</name>
<protein>
    <submittedName>
        <fullName evidence="2">Dabb family protein</fullName>
    </submittedName>
</protein>
<dbReference type="Pfam" id="PF07876">
    <property type="entry name" value="Dabb"/>
    <property type="match status" value="1"/>
</dbReference>
<evidence type="ECO:0000259" key="1">
    <source>
        <dbReference type="PROSITE" id="PS51502"/>
    </source>
</evidence>
<dbReference type="SMART" id="SM00886">
    <property type="entry name" value="Dabb"/>
    <property type="match status" value="1"/>
</dbReference>
<reference evidence="2 3" key="1">
    <citation type="submission" date="2024-03" db="EMBL/GenBank/DDBJ databases">
        <title>Sulfurimonas sp. HSL3-1.</title>
        <authorList>
            <person name="Wang S."/>
        </authorList>
    </citation>
    <scope>NUCLEOTIDE SEQUENCE [LARGE SCALE GENOMIC DNA]</scope>
    <source>
        <strain evidence="2 3">HSL3-1</strain>
    </source>
</reference>
<keyword evidence="3" id="KW-1185">Reference proteome</keyword>
<evidence type="ECO:0000313" key="2">
    <source>
        <dbReference type="EMBL" id="XAU14130.1"/>
    </source>
</evidence>
<dbReference type="RefSeq" id="WP_345971930.1">
    <property type="nucleotide sequence ID" value="NZ_CP147920.1"/>
</dbReference>
<sequence length="102" mass="12198">MMIVHVEMYKFKHELSKMANMVKAKELLEALPEKVEWLQTMQVGLDFNHGAHSYDLCLYATFKTKEHLMWYKVEPESLEVLNFIKDNTEEMHVVDYEVDEEE</sequence>
<accession>A0ABZ3H6G8</accession>
<dbReference type="PANTHER" id="PTHR37832">
    <property type="entry name" value="BLL2683 PROTEIN"/>
    <property type="match status" value="1"/>
</dbReference>
<dbReference type="PANTHER" id="PTHR37832:SF1">
    <property type="entry name" value="STRESS-RESPONSE A_B BARREL DOMAIN-CONTAINING PROTEIN"/>
    <property type="match status" value="1"/>
</dbReference>
<organism evidence="2 3">
    <name type="scientific">Sulfurimonas diazotrophicus</name>
    <dbReference type="NCBI Taxonomy" id="3131939"/>
    <lineage>
        <taxon>Bacteria</taxon>
        <taxon>Pseudomonadati</taxon>
        <taxon>Campylobacterota</taxon>
        <taxon>Epsilonproteobacteria</taxon>
        <taxon>Campylobacterales</taxon>
        <taxon>Sulfurimonadaceae</taxon>
        <taxon>Sulfurimonas</taxon>
    </lineage>
</organism>
<dbReference type="Gene3D" id="3.30.70.100">
    <property type="match status" value="1"/>
</dbReference>
<dbReference type="InterPro" id="IPR013097">
    <property type="entry name" value="Dabb"/>
</dbReference>
<dbReference type="EMBL" id="CP147920">
    <property type="protein sequence ID" value="XAU14130.1"/>
    <property type="molecule type" value="Genomic_DNA"/>
</dbReference>
<gene>
    <name evidence="2" type="ORF">WCY31_07655</name>
</gene>
<dbReference type="PROSITE" id="PS51502">
    <property type="entry name" value="S_R_A_B_BARREL"/>
    <property type="match status" value="1"/>
</dbReference>
<dbReference type="InterPro" id="IPR011008">
    <property type="entry name" value="Dimeric_a/b-barrel"/>
</dbReference>
<evidence type="ECO:0000313" key="3">
    <source>
        <dbReference type="Proteomes" id="UP001447842"/>
    </source>
</evidence>
<feature type="domain" description="Stress-response A/B barrel" evidence="1">
    <location>
        <begin position="3"/>
        <end position="96"/>
    </location>
</feature>
<proteinExistence type="predicted"/>